<accession>A0A381EHI6</accession>
<dbReference type="RefSeq" id="WP_004276543.1">
    <property type="nucleotide sequence ID" value="NZ_JANKIR010000017.1"/>
</dbReference>
<dbReference type="Proteomes" id="UP000254161">
    <property type="component" value="Unassembled WGS sequence"/>
</dbReference>
<dbReference type="AlphaFoldDB" id="A0A381EHI6"/>
<evidence type="ECO:0000313" key="2">
    <source>
        <dbReference type="Proteomes" id="UP000254161"/>
    </source>
</evidence>
<protein>
    <submittedName>
        <fullName evidence="1">TRAM-like protein</fullName>
    </submittedName>
</protein>
<reference evidence="1 2" key="1">
    <citation type="submission" date="2018-06" db="EMBL/GenBank/DDBJ databases">
        <authorList>
            <consortium name="Pathogen Informatics"/>
            <person name="Doyle S."/>
        </authorList>
    </citation>
    <scope>NUCLEOTIDE SEQUENCE [LARGE SCALE GENOMIC DNA]</scope>
    <source>
        <strain evidence="1 2">NCTC12264</strain>
    </source>
</reference>
<organism evidence="1 2">
    <name type="scientific">Campylobacter upsaliensis</name>
    <dbReference type="NCBI Taxonomy" id="28080"/>
    <lineage>
        <taxon>Bacteria</taxon>
        <taxon>Pseudomonadati</taxon>
        <taxon>Campylobacterota</taxon>
        <taxon>Epsilonproteobacteria</taxon>
        <taxon>Campylobacterales</taxon>
        <taxon>Campylobacteraceae</taxon>
        <taxon>Campylobacter</taxon>
    </lineage>
</organism>
<proteinExistence type="predicted"/>
<name>A0A381EHI6_CAMUP</name>
<gene>
    <name evidence="1" type="ORF">NCTC12264_00596</name>
</gene>
<evidence type="ECO:0000313" key="1">
    <source>
        <dbReference type="EMBL" id="SUX26373.1"/>
    </source>
</evidence>
<dbReference type="EMBL" id="UFUZ01000001">
    <property type="protein sequence ID" value="SUX26373.1"/>
    <property type="molecule type" value="Genomic_DNA"/>
</dbReference>
<sequence>MDLSEFTKKRSYSCVLSGKDLVFSYTGKSRFVLKDAVFLERLCLDVLEKYNIKNANFSFISHSTLCSKAKTYLQMKGFSINASM</sequence>